<gene>
    <name evidence="3" type="ORF">Mal48_43030</name>
</gene>
<dbReference type="EMBL" id="CP036267">
    <property type="protein sequence ID" value="QDT35029.1"/>
    <property type="molecule type" value="Genomic_DNA"/>
</dbReference>
<feature type="chain" id="PRO_5021923387" evidence="2">
    <location>
        <begin position="22"/>
        <end position="358"/>
    </location>
</feature>
<feature type="transmembrane region" description="Helical" evidence="1">
    <location>
        <begin position="333"/>
        <end position="353"/>
    </location>
</feature>
<keyword evidence="1" id="KW-0812">Transmembrane</keyword>
<evidence type="ECO:0000313" key="4">
    <source>
        <dbReference type="Proteomes" id="UP000315724"/>
    </source>
</evidence>
<accession>A0A517QTQ9</accession>
<name>A0A517QTQ9_9PLAN</name>
<dbReference type="AlphaFoldDB" id="A0A517QTQ9"/>
<keyword evidence="1" id="KW-0472">Membrane</keyword>
<keyword evidence="4" id="KW-1185">Reference proteome</keyword>
<proteinExistence type="predicted"/>
<evidence type="ECO:0000313" key="3">
    <source>
        <dbReference type="EMBL" id="QDT35029.1"/>
    </source>
</evidence>
<feature type="signal peptide" evidence="2">
    <location>
        <begin position="1"/>
        <end position="21"/>
    </location>
</feature>
<keyword evidence="2" id="KW-0732">Signal</keyword>
<dbReference type="OrthoDB" id="9872284at2"/>
<dbReference type="RefSeq" id="WP_145203916.1">
    <property type="nucleotide sequence ID" value="NZ_CP036267.1"/>
</dbReference>
<protein>
    <submittedName>
        <fullName evidence="3">Uncharacterized protein</fullName>
    </submittedName>
</protein>
<keyword evidence="1" id="KW-1133">Transmembrane helix</keyword>
<evidence type="ECO:0000256" key="1">
    <source>
        <dbReference type="SAM" id="Phobius"/>
    </source>
</evidence>
<dbReference type="Proteomes" id="UP000315724">
    <property type="component" value="Chromosome"/>
</dbReference>
<dbReference type="KEGG" id="tpol:Mal48_43030"/>
<reference evidence="3 4" key="1">
    <citation type="submission" date="2019-02" db="EMBL/GenBank/DDBJ databases">
        <title>Deep-cultivation of Planctomycetes and their phenomic and genomic characterization uncovers novel biology.</title>
        <authorList>
            <person name="Wiegand S."/>
            <person name="Jogler M."/>
            <person name="Boedeker C."/>
            <person name="Pinto D."/>
            <person name="Vollmers J."/>
            <person name="Rivas-Marin E."/>
            <person name="Kohn T."/>
            <person name="Peeters S.H."/>
            <person name="Heuer A."/>
            <person name="Rast P."/>
            <person name="Oberbeckmann S."/>
            <person name="Bunk B."/>
            <person name="Jeske O."/>
            <person name="Meyerdierks A."/>
            <person name="Storesund J.E."/>
            <person name="Kallscheuer N."/>
            <person name="Luecker S."/>
            <person name="Lage O.M."/>
            <person name="Pohl T."/>
            <person name="Merkel B.J."/>
            <person name="Hornburger P."/>
            <person name="Mueller R.-W."/>
            <person name="Bruemmer F."/>
            <person name="Labrenz M."/>
            <person name="Spormann A.M."/>
            <person name="Op den Camp H."/>
            <person name="Overmann J."/>
            <person name="Amann R."/>
            <person name="Jetten M.S.M."/>
            <person name="Mascher T."/>
            <person name="Medema M.H."/>
            <person name="Devos D.P."/>
            <person name="Kaster A.-K."/>
            <person name="Ovreas L."/>
            <person name="Rohde M."/>
            <person name="Galperin M.Y."/>
            <person name="Jogler C."/>
        </authorList>
    </citation>
    <scope>NUCLEOTIDE SEQUENCE [LARGE SCALE GENOMIC DNA]</scope>
    <source>
        <strain evidence="3 4">Mal48</strain>
    </source>
</reference>
<organism evidence="3 4">
    <name type="scientific">Thalassoglobus polymorphus</name>
    <dbReference type="NCBI Taxonomy" id="2527994"/>
    <lineage>
        <taxon>Bacteria</taxon>
        <taxon>Pseudomonadati</taxon>
        <taxon>Planctomycetota</taxon>
        <taxon>Planctomycetia</taxon>
        <taxon>Planctomycetales</taxon>
        <taxon>Planctomycetaceae</taxon>
        <taxon>Thalassoglobus</taxon>
    </lineage>
</organism>
<sequence precursor="true">MSFRFVLLFFLSAGLSSPALYADETTELLDSVSVSWDEHRSRSATAKIHFFSAFIDCKEQKFSVEDVHRLVAEFEFSADEEFMQEFVSTFHPEVIERHRQHDQSTGPWDLWDDVVLLDDGINRRSIGRRNEHIVARGLHLMYSKHLSQQITAFEEGRCMVYFYDRDWFLGIPPAQVLEQVEHAHSEAGSLKLSGKKSGDWVLDAETHLPISQTSMDDQSKYGRLTYYKLPTIFPGDVTAPAMRVEVDFRDGIAQKAELTAIVDAEFNLDIPKTAFVVPAKEGAAMVDQRSEERHARALKHDIEDAAEYFLANGIARKAVAATPISGSERKFDWKAFFLIANGISLIVLGVVLWRRSAN</sequence>
<evidence type="ECO:0000256" key="2">
    <source>
        <dbReference type="SAM" id="SignalP"/>
    </source>
</evidence>